<dbReference type="NCBIfam" id="TIGR01167">
    <property type="entry name" value="LPXTG_anchor"/>
    <property type="match status" value="1"/>
</dbReference>
<dbReference type="EMBL" id="QXIL01000007">
    <property type="protein sequence ID" value="RXI78988.1"/>
    <property type="molecule type" value="Genomic_DNA"/>
</dbReference>
<name>A0A4Q0VJ23_9LACO</name>
<dbReference type="OrthoDB" id="2296576at2"/>
<evidence type="ECO:0000256" key="1">
    <source>
        <dbReference type="ARBA" id="ARBA00022512"/>
    </source>
</evidence>
<feature type="region of interest" description="Disordered" evidence="5">
    <location>
        <begin position="1"/>
        <end position="27"/>
    </location>
</feature>
<accession>A0A4Q0VJ23</accession>
<feature type="compositionally biased region" description="Polar residues" evidence="5">
    <location>
        <begin position="565"/>
        <end position="578"/>
    </location>
</feature>
<evidence type="ECO:0000313" key="7">
    <source>
        <dbReference type="EMBL" id="RXI78988.1"/>
    </source>
</evidence>
<dbReference type="InterPro" id="IPR019931">
    <property type="entry name" value="LPXTG_anchor"/>
</dbReference>
<evidence type="ECO:0000256" key="4">
    <source>
        <dbReference type="ARBA" id="ARBA00023088"/>
    </source>
</evidence>
<dbReference type="Pfam" id="PF07523">
    <property type="entry name" value="Big_3"/>
    <property type="match status" value="1"/>
</dbReference>
<sequence length="658" mass="68636">DDKGTPVAENTPIVSIATPASSATTYDPTQAVTDPAIVNNAAGQDIQEDTAISAHVRLTATDSAGNTTTSLTNHNSITGTSQAATIISSDAQNINALFNVTNTTDQTQNVNVTVSLPHSVDAAYNNPTQLILSNGTPASTFLADLPATLALAFQAHGDNQYYTYDDFLVAGYQLADTAKLKVTGKLAGDSSYIVNLPMSLNNPDVYTNNMFEQIGVLNAESATYRDDVLRFRIAQALPESLAGQYHAATAIKLGISYQSVPEDIQALMPELTAGQVTVHNFGAGDTTYSSQTLYTGGIIDVNLVKANIANLVKDVGYSVLLNADGTPQTNYTYLLTQTGVQMDDGADTGDGTSTNLAPYIYMTLRKVITTQDSALTVGQDWTAADNFVSGLDDADNPLSLDQVQISIDDPDNILQDGQATKAGAFKVTYAYQVADDYYNTGEPYIVAETATITVADPNQSTTTGNDTTTTPTNTGDTDTTGDNTGTSTDTSGGTTTGDTPTTGNAGDTVTTGGAGDTVAPNNTDTTTPGTDTADSPVISTGNANDTIVTGNAADKLATPKATIHNVRTTQSKRSGAENQIVTRNADTSASVQPTALVHTTPNTNTTNVQKTPSQPGQRANTTSNLPQTNETKPTGFIAAGMALLLGTLGLVTDRRKQH</sequence>
<keyword evidence="8" id="KW-1185">Reference proteome</keyword>
<gene>
    <name evidence="7" type="ORF">DXH47_05620</name>
</gene>
<evidence type="ECO:0000313" key="8">
    <source>
        <dbReference type="Proteomes" id="UP000290602"/>
    </source>
</evidence>
<evidence type="ECO:0000256" key="3">
    <source>
        <dbReference type="ARBA" id="ARBA00022729"/>
    </source>
</evidence>
<evidence type="ECO:0000256" key="5">
    <source>
        <dbReference type="SAM" id="MobiDB-lite"/>
    </source>
</evidence>
<comment type="caution">
    <text evidence="7">The sequence shown here is derived from an EMBL/GenBank/DDBJ whole genome shotgun (WGS) entry which is preliminary data.</text>
</comment>
<keyword evidence="1" id="KW-0134">Cell wall</keyword>
<keyword evidence="2" id="KW-0964">Secreted</keyword>
<proteinExistence type="predicted"/>
<keyword evidence="4" id="KW-0572">Peptidoglycan-anchor</keyword>
<dbReference type="Proteomes" id="UP000290602">
    <property type="component" value="Unassembled WGS sequence"/>
</dbReference>
<feature type="region of interest" description="Disordered" evidence="5">
    <location>
        <begin position="559"/>
        <end position="578"/>
    </location>
</feature>
<feature type="region of interest" description="Disordered" evidence="5">
    <location>
        <begin position="456"/>
        <end position="546"/>
    </location>
</feature>
<dbReference type="PROSITE" id="PS50847">
    <property type="entry name" value="GRAM_POS_ANCHORING"/>
    <property type="match status" value="1"/>
</dbReference>
<dbReference type="AlphaFoldDB" id="A0A4Q0VJ23"/>
<keyword evidence="3" id="KW-0732">Signal</keyword>
<feature type="compositionally biased region" description="Polar residues" evidence="5">
    <location>
        <begin position="537"/>
        <end position="546"/>
    </location>
</feature>
<feature type="compositionally biased region" description="Low complexity" evidence="5">
    <location>
        <begin position="461"/>
        <end position="533"/>
    </location>
</feature>
<dbReference type="RefSeq" id="WP_129032373.1">
    <property type="nucleotide sequence ID" value="NZ_QXIL01000007.1"/>
</dbReference>
<evidence type="ECO:0000259" key="6">
    <source>
        <dbReference type="PROSITE" id="PS50847"/>
    </source>
</evidence>
<feature type="non-terminal residue" evidence="7">
    <location>
        <position position="1"/>
    </location>
</feature>
<evidence type="ECO:0000256" key="2">
    <source>
        <dbReference type="ARBA" id="ARBA00022525"/>
    </source>
</evidence>
<dbReference type="InterPro" id="IPR022038">
    <property type="entry name" value="Ig-like_bact"/>
</dbReference>
<feature type="compositionally biased region" description="Polar residues" evidence="5">
    <location>
        <begin position="608"/>
        <end position="632"/>
    </location>
</feature>
<organism evidence="7 8">
    <name type="scientific">Levilactobacillus suantsaii</name>
    <dbReference type="NCBI Taxonomy" id="2292255"/>
    <lineage>
        <taxon>Bacteria</taxon>
        <taxon>Bacillati</taxon>
        <taxon>Bacillota</taxon>
        <taxon>Bacilli</taxon>
        <taxon>Lactobacillales</taxon>
        <taxon>Lactobacillaceae</taxon>
        <taxon>Levilactobacillus</taxon>
    </lineage>
</organism>
<feature type="compositionally biased region" description="Polar residues" evidence="5">
    <location>
        <begin position="18"/>
        <end position="27"/>
    </location>
</feature>
<feature type="region of interest" description="Disordered" evidence="5">
    <location>
        <begin position="597"/>
        <end position="633"/>
    </location>
</feature>
<reference evidence="7 8" key="1">
    <citation type="submission" date="2018-08" db="EMBL/GenBank/DDBJ databases">
        <title>Lactobacillus suantsai sp. nov., isolated from traditional fermented suan-tsai in Taiwan.</title>
        <authorList>
            <person name="Huang C.-H."/>
        </authorList>
    </citation>
    <scope>NUCLEOTIDE SEQUENCE [LARGE SCALE GENOMIC DNA]</scope>
    <source>
        <strain evidence="7 8">BCRC 12945</strain>
    </source>
</reference>
<feature type="domain" description="Gram-positive cocci surface proteins LPxTG" evidence="6">
    <location>
        <begin position="625"/>
        <end position="658"/>
    </location>
</feature>
<protein>
    <submittedName>
        <fullName evidence="7">LPXTG cell wall anchor domain-containing protein</fullName>
    </submittedName>
</protein>